<dbReference type="InterPro" id="IPR008962">
    <property type="entry name" value="PapD-like_sf"/>
</dbReference>
<organism evidence="2 3">
    <name type="scientific">Alteraurantiacibacter palmitatis</name>
    <dbReference type="NCBI Taxonomy" id="2054628"/>
    <lineage>
        <taxon>Bacteria</taxon>
        <taxon>Pseudomonadati</taxon>
        <taxon>Pseudomonadota</taxon>
        <taxon>Alphaproteobacteria</taxon>
        <taxon>Sphingomonadales</taxon>
        <taxon>Erythrobacteraceae</taxon>
        <taxon>Alteraurantiacibacter</taxon>
    </lineage>
</organism>
<keyword evidence="3" id="KW-1185">Reference proteome</keyword>
<evidence type="ECO:0000313" key="2">
    <source>
        <dbReference type="EMBL" id="MFC3098948.1"/>
    </source>
</evidence>
<comment type="caution">
    <text evidence="2">The sequence shown here is derived from an EMBL/GenBank/DDBJ whole genome shotgun (WGS) entry which is preliminary data.</text>
</comment>
<name>A0ABV7E8F8_9SPHN</name>
<dbReference type="SUPFAM" id="SSF49354">
    <property type="entry name" value="PapD-like"/>
    <property type="match status" value="1"/>
</dbReference>
<evidence type="ECO:0000313" key="3">
    <source>
        <dbReference type="Proteomes" id="UP001595456"/>
    </source>
</evidence>
<keyword evidence="1" id="KW-0732">Signal</keyword>
<dbReference type="EMBL" id="JBHRST010000022">
    <property type="protein sequence ID" value="MFC3098948.1"/>
    <property type="molecule type" value="Genomic_DNA"/>
</dbReference>
<proteinExistence type="predicted"/>
<gene>
    <name evidence="2" type="ORF">ACFODU_14220</name>
</gene>
<reference evidence="3" key="1">
    <citation type="journal article" date="2019" name="Int. J. Syst. Evol. Microbiol.">
        <title>The Global Catalogue of Microorganisms (GCM) 10K type strain sequencing project: providing services to taxonomists for standard genome sequencing and annotation.</title>
        <authorList>
            <consortium name="The Broad Institute Genomics Platform"/>
            <consortium name="The Broad Institute Genome Sequencing Center for Infectious Disease"/>
            <person name="Wu L."/>
            <person name="Ma J."/>
        </authorList>
    </citation>
    <scope>NUCLEOTIDE SEQUENCE [LARGE SCALE GENOMIC DNA]</scope>
    <source>
        <strain evidence="3">KCTC 52607</strain>
    </source>
</reference>
<evidence type="ECO:0008006" key="4">
    <source>
        <dbReference type="Google" id="ProtNLM"/>
    </source>
</evidence>
<evidence type="ECO:0000256" key="1">
    <source>
        <dbReference type="SAM" id="SignalP"/>
    </source>
</evidence>
<protein>
    <recommendedName>
        <fullName evidence="4">Molecular chaperone</fullName>
    </recommendedName>
</protein>
<feature type="chain" id="PRO_5046358943" description="Molecular chaperone" evidence="1">
    <location>
        <begin position="22"/>
        <end position="308"/>
    </location>
</feature>
<dbReference type="RefSeq" id="WP_336924570.1">
    <property type="nucleotide sequence ID" value="NZ_JBANRO010000001.1"/>
</dbReference>
<accession>A0ABV7E8F8</accession>
<sequence>MRLRRMAAALAPALLALPALAQDADELEMPAPPALAAAPEGAVGGMGDINLYPRRVVMADRSRTASVGVYNRTINAGEYEISIVDMVMASDGSVHQLDNLPPGVSVERLASASAMLRWSPRRVVLQGNEAQTVRIMARPPADLPDGEYRAHFMAVSIPADVDQGFSIEEAVSGGSGGPSNIGVTIRPRFGIAIPVIMRVGETTLEVGLTDLGLVQTADGPAISATITRSGTRSAFGDIVVTVPGSDVPVAMARGIGIYPEIDARPVLLALNPAFDRALLRPGTRLTLTYTDDDFAPGTVLARQEFTVP</sequence>
<dbReference type="Proteomes" id="UP001595456">
    <property type="component" value="Unassembled WGS sequence"/>
</dbReference>
<feature type="signal peptide" evidence="1">
    <location>
        <begin position="1"/>
        <end position="21"/>
    </location>
</feature>